<comment type="caution">
    <text evidence="5">The sequence shown here is derived from an EMBL/GenBank/DDBJ whole genome shotgun (WGS) entry which is preliminary data.</text>
</comment>
<organism evidence="5 6">
    <name type="scientific">Ectobacillus funiculus</name>
    <dbReference type="NCBI Taxonomy" id="137993"/>
    <lineage>
        <taxon>Bacteria</taxon>
        <taxon>Bacillati</taxon>
        <taxon>Bacillota</taxon>
        <taxon>Bacilli</taxon>
        <taxon>Bacillales</taxon>
        <taxon>Bacillaceae</taxon>
        <taxon>Ectobacillus</taxon>
    </lineage>
</organism>
<feature type="domain" description="Periplasmic binding protein" evidence="4">
    <location>
        <begin position="34"/>
        <end position="286"/>
    </location>
</feature>
<dbReference type="Pfam" id="PF13407">
    <property type="entry name" value="Peripla_BP_4"/>
    <property type="match status" value="1"/>
</dbReference>
<dbReference type="Proteomes" id="UP001589609">
    <property type="component" value="Unassembled WGS sequence"/>
</dbReference>
<dbReference type="InterPro" id="IPR028082">
    <property type="entry name" value="Peripla_BP_I"/>
</dbReference>
<evidence type="ECO:0000313" key="6">
    <source>
        <dbReference type="Proteomes" id="UP001589609"/>
    </source>
</evidence>
<dbReference type="InterPro" id="IPR025997">
    <property type="entry name" value="SBP_2_dom"/>
</dbReference>
<keyword evidence="6" id="KW-1185">Reference proteome</keyword>
<dbReference type="EMBL" id="JBHMAF010000010">
    <property type="protein sequence ID" value="MFB9757394.1"/>
    <property type="molecule type" value="Genomic_DNA"/>
</dbReference>
<comment type="similarity">
    <text evidence="2">Belongs to the bacterial solute-binding protein 2 family.</text>
</comment>
<evidence type="ECO:0000256" key="2">
    <source>
        <dbReference type="ARBA" id="ARBA00007639"/>
    </source>
</evidence>
<sequence>MKKSWIVSLACAILFSAFIGYMGKSFAKEDRPKVVVILKSLNTDYWKSMKAGADQAFADFDVDGKVIAPASEYRVTEQITMLKNVLKQQPDALIVAPSQPSAAIPILAEYHKKHIPVLLADTDAEWKDQTTFIGTDNSTLGKKAGELLGSLLYPRDQVAIIEGTSVSTVTSERVKGAKEALEAAGIEIVTEQPGYDEFGNVKSVMESILQAHPDIKGVFATDDTITLAALKVIEKRGLKIPVVGTDGIRDMIKSIQARRINASVAQNPYDMGYIGVEQALRAINGETVVTRIDSGVDIITTDNAKEKLDFLKTILKPRYGLLQIIQ</sequence>
<evidence type="ECO:0000313" key="5">
    <source>
        <dbReference type="EMBL" id="MFB9757394.1"/>
    </source>
</evidence>
<dbReference type="SUPFAM" id="SSF53822">
    <property type="entry name" value="Periplasmic binding protein-like I"/>
    <property type="match status" value="1"/>
</dbReference>
<evidence type="ECO:0000256" key="3">
    <source>
        <dbReference type="ARBA" id="ARBA00022729"/>
    </source>
</evidence>
<comment type="subcellular location">
    <subcellularLocation>
        <location evidence="1">Cell envelope</location>
    </subcellularLocation>
</comment>
<dbReference type="PANTHER" id="PTHR46847:SF1">
    <property type="entry name" value="D-ALLOSE-BINDING PERIPLASMIC PROTEIN-RELATED"/>
    <property type="match status" value="1"/>
</dbReference>
<name>A0ABV5W9X9_9BACI</name>
<reference evidence="5 6" key="1">
    <citation type="submission" date="2024-09" db="EMBL/GenBank/DDBJ databases">
        <authorList>
            <person name="Sun Q."/>
            <person name="Mori K."/>
        </authorList>
    </citation>
    <scope>NUCLEOTIDE SEQUENCE [LARGE SCALE GENOMIC DNA]</scope>
    <source>
        <strain evidence="5 6">JCM 11201</strain>
    </source>
</reference>
<dbReference type="RefSeq" id="WP_379947713.1">
    <property type="nucleotide sequence ID" value="NZ_JBHMAF010000010.1"/>
</dbReference>
<protein>
    <submittedName>
        <fullName evidence="5">Sugar ABC transporter substrate-binding protein</fullName>
    </submittedName>
</protein>
<keyword evidence="3" id="KW-0732">Signal</keyword>
<accession>A0ABV5W9X9</accession>
<dbReference type="PANTHER" id="PTHR46847">
    <property type="entry name" value="D-ALLOSE-BINDING PERIPLASMIC PROTEIN-RELATED"/>
    <property type="match status" value="1"/>
</dbReference>
<evidence type="ECO:0000259" key="4">
    <source>
        <dbReference type="Pfam" id="PF13407"/>
    </source>
</evidence>
<evidence type="ECO:0000256" key="1">
    <source>
        <dbReference type="ARBA" id="ARBA00004196"/>
    </source>
</evidence>
<proteinExistence type="inferred from homology"/>
<gene>
    <name evidence="5" type="ORF">ACFFMS_02385</name>
</gene>
<dbReference type="Gene3D" id="3.40.50.2300">
    <property type="match status" value="2"/>
</dbReference>
<dbReference type="CDD" id="cd01536">
    <property type="entry name" value="PBP1_ABC_sugar_binding-like"/>
    <property type="match status" value="1"/>
</dbReference>